<dbReference type="Gene3D" id="2.40.30.10">
    <property type="entry name" value="Translation factors"/>
    <property type="match status" value="1"/>
</dbReference>
<sequence>MGLYMNNTATTEALPVFTCACQIMDVTPLSANTFQVELQSPTGTTLRYQAGQYLQLELDLNDDGQTQSLFYSIANRFNPEQPRRLELFIQNSSELADKILKHLSQLTESNEKVNVTLPMGKAFLQTNLSSTHLFIAAGSGISKIKCLIEEALSQKSDAQVNVYWSNKNIDDFYLMEQFQHWAVQNKNFSFTPILESPHQYWLGRSGYIYEVIENDFERLDETQVYLCGSPQMVYGTIDKLNSRGLKENHCYSDVFEYAPRDQKIAI</sequence>
<organism evidence="5 6">
    <name type="scientific">Marinibactrum halimedae</name>
    <dbReference type="NCBI Taxonomy" id="1444977"/>
    <lineage>
        <taxon>Bacteria</taxon>
        <taxon>Pseudomonadati</taxon>
        <taxon>Pseudomonadota</taxon>
        <taxon>Gammaproteobacteria</taxon>
        <taxon>Cellvibrionales</taxon>
        <taxon>Cellvibrionaceae</taxon>
        <taxon>Marinibactrum</taxon>
    </lineage>
</organism>
<name>A0AA37T2F3_9GAMM</name>
<dbReference type="RefSeq" id="WP_232595283.1">
    <property type="nucleotide sequence ID" value="NZ_BSPD01000023.1"/>
</dbReference>
<comment type="similarity">
    <text evidence="3">Belongs to the Fre/LuxG FAD/NAD(P) flavoprotein oxidoreductase family.</text>
</comment>
<evidence type="ECO:0000256" key="2">
    <source>
        <dbReference type="ARBA" id="ARBA00023223"/>
    </source>
</evidence>
<comment type="caution">
    <text evidence="5">The sequence shown here is derived from an EMBL/GenBank/DDBJ whole genome shotgun (WGS) entry which is preliminary data.</text>
</comment>
<dbReference type="InterPro" id="IPR050415">
    <property type="entry name" value="MRET"/>
</dbReference>
<evidence type="ECO:0000313" key="6">
    <source>
        <dbReference type="Proteomes" id="UP001156870"/>
    </source>
</evidence>
<evidence type="ECO:0000256" key="3">
    <source>
        <dbReference type="ARBA" id="ARBA00038177"/>
    </source>
</evidence>
<reference evidence="5 6" key="1">
    <citation type="journal article" date="2014" name="Int. J. Syst. Evol. Microbiol.">
        <title>Complete genome sequence of Corynebacterium casei LMG S-19264T (=DSM 44701T), isolated from a smear-ripened cheese.</title>
        <authorList>
            <consortium name="US DOE Joint Genome Institute (JGI-PGF)"/>
            <person name="Walter F."/>
            <person name="Albersmeier A."/>
            <person name="Kalinowski J."/>
            <person name="Ruckert C."/>
        </authorList>
    </citation>
    <scope>NUCLEOTIDE SEQUENCE [LARGE SCALE GENOMIC DNA]</scope>
    <source>
        <strain evidence="5 6">NBRC 110095</strain>
    </source>
</reference>
<proteinExistence type="inferred from homology"/>
<dbReference type="PANTHER" id="PTHR47354">
    <property type="entry name" value="NADH OXIDOREDUCTASE HCR"/>
    <property type="match status" value="1"/>
</dbReference>
<dbReference type="AlphaFoldDB" id="A0AA37T2F3"/>
<dbReference type="InterPro" id="IPR001433">
    <property type="entry name" value="OxRdtase_FAD/NAD-bd"/>
</dbReference>
<dbReference type="InterPro" id="IPR017927">
    <property type="entry name" value="FAD-bd_FR_type"/>
</dbReference>
<dbReference type="PANTHER" id="PTHR47354:SF7">
    <property type="entry name" value="NAD(P)H-FLAVIN REDUCTASE"/>
    <property type="match status" value="1"/>
</dbReference>
<keyword evidence="2" id="KW-0455">Luminescence</keyword>
<evidence type="ECO:0000259" key="4">
    <source>
        <dbReference type="PROSITE" id="PS51384"/>
    </source>
</evidence>
<dbReference type="GO" id="GO:0016491">
    <property type="term" value="F:oxidoreductase activity"/>
    <property type="evidence" value="ECO:0007669"/>
    <property type="project" value="UniProtKB-KW"/>
</dbReference>
<dbReference type="SUPFAM" id="SSF52343">
    <property type="entry name" value="Ferredoxin reductase-like, C-terminal NADP-linked domain"/>
    <property type="match status" value="1"/>
</dbReference>
<feature type="domain" description="FAD-binding FR-type" evidence="4">
    <location>
        <begin position="16"/>
        <end position="125"/>
    </location>
</feature>
<accession>A0AA37T2F3</accession>
<protein>
    <recommendedName>
        <fullName evidence="4">FAD-binding FR-type domain-containing protein</fullName>
    </recommendedName>
</protein>
<keyword evidence="6" id="KW-1185">Reference proteome</keyword>
<dbReference type="Proteomes" id="UP001156870">
    <property type="component" value="Unassembled WGS sequence"/>
</dbReference>
<dbReference type="InterPro" id="IPR039261">
    <property type="entry name" value="FNR_nucleotide-bd"/>
</dbReference>
<keyword evidence="1" id="KW-0560">Oxidoreductase</keyword>
<dbReference type="GO" id="GO:0008218">
    <property type="term" value="P:bioluminescence"/>
    <property type="evidence" value="ECO:0007669"/>
    <property type="project" value="UniProtKB-KW"/>
</dbReference>
<gene>
    <name evidence="5" type="ORF">GCM10007877_08920</name>
</gene>
<dbReference type="Pfam" id="PF00175">
    <property type="entry name" value="NAD_binding_1"/>
    <property type="match status" value="1"/>
</dbReference>
<dbReference type="InterPro" id="IPR017938">
    <property type="entry name" value="Riboflavin_synthase-like_b-brl"/>
</dbReference>
<dbReference type="PROSITE" id="PS51384">
    <property type="entry name" value="FAD_FR"/>
    <property type="match status" value="1"/>
</dbReference>
<evidence type="ECO:0000313" key="5">
    <source>
        <dbReference type="EMBL" id="GLS25178.1"/>
    </source>
</evidence>
<dbReference type="SUPFAM" id="SSF63380">
    <property type="entry name" value="Riboflavin synthase domain-like"/>
    <property type="match status" value="1"/>
</dbReference>
<dbReference type="PRINTS" id="PR00410">
    <property type="entry name" value="PHEHYDRXLASE"/>
</dbReference>
<dbReference type="EMBL" id="BSPD01000023">
    <property type="protein sequence ID" value="GLS25178.1"/>
    <property type="molecule type" value="Genomic_DNA"/>
</dbReference>
<dbReference type="Gene3D" id="3.40.50.80">
    <property type="entry name" value="Nucleotide-binding domain of ferredoxin-NADP reductase (FNR) module"/>
    <property type="match status" value="1"/>
</dbReference>
<evidence type="ECO:0000256" key="1">
    <source>
        <dbReference type="ARBA" id="ARBA00023002"/>
    </source>
</evidence>